<sequence length="201" mass="21535">MTLQAELLNRRRVVKRILRDRRDDVLAVTSLGNPTFDAAAAGDTPRNFYLWGAMGGAVMVGLGLALAQPQKRVVVFVGDGEMMMGLGSLATVGVDKPLNLSVVVIDNGYYAETGMQLAHAGRGVDIAAIARAAGFERTSTIHAQQELEDYVDVLLSAKGPVLAAIKVSAKPEPTCLPPRDGPWLRSRFREALLGRDAHASQ</sequence>
<evidence type="ECO:0000256" key="1">
    <source>
        <dbReference type="ARBA" id="ARBA00022793"/>
    </source>
</evidence>
<accession>A0A4R8LMD7</accession>
<keyword evidence="3" id="KW-0472">Membrane</keyword>
<dbReference type="PANTHER" id="PTHR42818:SF1">
    <property type="entry name" value="SULFOPYRUVATE DECARBOXYLASE"/>
    <property type="match status" value="1"/>
</dbReference>
<dbReference type="PANTHER" id="PTHR42818">
    <property type="entry name" value="SULFOPYRUVATE DECARBOXYLASE SUBUNIT ALPHA"/>
    <property type="match status" value="1"/>
</dbReference>
<dbReference type="EMBL" id="SORE01000014">
    <property type="protein sequence ID" value="TDY45336.1"/>
    <property type="molecule type" value="Genomic_DNA"/>
</dbReference>
<feature type="domain" description="Thiamine pyrophosphate enzyme TPP-binding" evidence="4">
    <location>
        <begin position="45"/>
        <end position="162"/>
    </location>
</feature>
<dbReference type="InterPro" id="IPR011766">
    <property type="entry name" value="TPP_enzyme_TPP-bd"/>
</dbReference>
<dbReference type="InterPro" id="IPR051818">
    <property type="entry name" value="TPP_dependent_decarboxylase"/>
</dbReference>
<keyword evidence="2" id="KW-0456">Lyase</keyword>
<feature type="transmembrane region" description="Helical" evidence="3">
    <location>
        <begin position="48"/>
        <end position="67"/>
    </location>
</feature>
<keyword evidence="3" id="KW-1133">Transmembrane helix</keyword>
<evidence type="ECO:0000259" key="4">
    <source>
        <dbReference type="Pfam" id="PF02775"/>
    </source>
</evidence>
<dbReference type="InterPro" id="IPR029061">
    <property type="entry name" value="THDP-binding"/>
</dbReference>
<proteinExistence type="predicted"/>
<dbReference type="Gene3D" id="3.40.50.970">
    <property type="match status" value="1"/>
</dbReference>
<evidence type="ECO:0000256" key="2">
    <source>
        <dbReference type="ARBA" id="ARBA00023239"/>
    </source>
</evidence>
<evidence type="ECO:0000313" key="6">
    <source>
        <dbReference type="Proteomes" id="UP000295509"/>
    </source>
</evidence>
<evidence type="ECO:0000256" key="3">
    <source>
        <dbReference type="SAM" id="Phobius"/>
    </source>
</evidence>
<evidence type="ECO:0000313" key="5">
    <source>
        <dbReference type="EMBL" id="TDY45336.1"/>
    </source>
</evidence>
<dbReference type="SUPFAM" id="SSF52518">
    <property type="entry name" value="Thiamin diphosphate-binding fold (THDP-binding)"/>
    <property type="match status" value="1"/>
</dbReference>
<dbReference type="AlphaFoldDB" id="A0A4R8LMD7"/>
<keyword evidence="3" id="KW-0812">Transmembrane</keyword>
<dbReference type="GO" id="GO:0016831">
    <property type="term" value="F:carboxy-lyase activity"/>
    <property type="evidence" value="ECO:0007669"/>
    <property type="project" value="UniProtKB-KW"/>
</dbReference>
<keyword evidence="6" id="KW-1185">Reference proteome</keyword>
<gene>
    <name evidence="5" type="ORF">BX592_1143</name>
</gene>
<keyword evidence="1" id="KW-0210">Decarboxylase</keyword>
<name>A0A4R8LMD7_9BURK</name>
<dbReference type="GO" id="GO:0030976">
    <property type="term" value="F:thiamine pyrophosphate binding"/>
    <property type="evidence" value="ECO:0007669"/>
    <property type="project" value="InterPro"/>
</dbReference>
<dbReference type="Proteomes" id="UP000295509">
    <property type="component" value="Unassembled WGS sequence"/>
</dbReference>
<organism evidence="5 6">
    <name type="scientific">Paraburkholderia rhizosphaerae</name>
    <dbReference type="NCBI Taxonomy" id="480658"/>
    <lineage>
        <taxon>Bacteria</taxon>
        <taxon>Pseudomonadati</taxon>
        <taxon>Pseudomonadota</taxon>
        <taxon>Betaproteobacteria</taxon>
        <taxon>Burkholderiales</taxon>
        <taxon>Burkholderiaceae</taxon>
        <taxon>Paraburkholderia</taxon>
    </lineage>
</organism>
<dbReference type="RefSeq" id="WP_134193338.1">
    <property type="nucleotide sequence ID" value="NZ_JBHLUW010000001.1"/>
</dbReference>
<comment type="caution">
    <text evidence="5">The sequence shown here is derived from an EMBL/GenBank/DDBJ whole genome shotgun (WGS) entry which is preliminary data.</text>
</comment>
<dbReference type="GO" id="GO:0044281">
    <property type="term" value="P:small molecule metabolic process"/>
    <property type="evidence" value="ECO:0007669"/>
    <property type="project" value="UniProtKB-ARBA"/>
</dbReference>
<dbReference type="OrthoDB" id="6843902at2"/>
<protein>
    <submittedName>
        <fullName evidence="5">Thiamine pyrophosphate-dependent enzyme</fullName>
    </submittedName>
</protein>
<reference evidence="5 6" key="1">
    <citation type="submission" date="2019-03" db="EMBL/GenBank/DDBJ databases">
        <title>Genomic Encyclopedia of Type Strains, Phase III (KMG-III): the genomes of soil and plant-associated and newly described type strains.</title>
        <authorList>
            <person name="Whitman W."/>
        </authorList>
    </citation>
    <scope>NUCLEOTIDE SEQUENCE [LARGE SCALE GENOMIC DNA]</scope>
    <source>
        <strain evidence="5 6">LMG 29544</strain>
    </source>
</reference>
<dbReference type="Pfam" id="PF02775">
    <property type="entry name" value="TPP_enzyme_C"/>
    <property type="match status" value="1"/>
</dbReference>